<keyword evidence="8" id="KW-0464">Manganese</keyword>
<proteinExistence type="predicted"/>
<keyword evidence="6" id="KW-0460">Magnesium</keyword>
<keyword evidence="4" id="KW-0547">Nucleotide-binding</keyword>
<protein>
    <recommendedName>
        <fullName evidence="9">inosine/xanthosine triphosphatase</fullName>
        <ecNumber evidence="9">3.6.1.73</ecNumber>
    </recommendedName>
</protein>
<keyword evidence="14" id="KW-1185">Reference proteome</keyword>
<dbReference type="InterPro" id="IPR029001">
    <property type="entry name" value="ITPase-like_fam"/>
</dbReference>
<organism evidence="13 14">
    <name type="scientific">Halalkaliarchaeum desulfuricum</name>
    <dbReference type="NCBI Taxonomy" id="2055893"/>
    <lineage>
        <taxon>Archaea</taxon>
        <taxon>Methanobacteriati</taxon>
        <taxon>Methanobacteriota</taxon>
        <taxon>Stenosarchaea group</taxon>
        <taxon>Halobacteria</taxon>
        <taxon>Halobacteriales</taxon>
        <taxon>Haloferacaceae</taxon>
        <taxon>Halalkaliarchaeum</taxon>
    </lineage>
</organism>
<dbReference type="Proteomes" id="UP000263012">
    <property type="component" value="Chromosome"/>
</dbReference>
<dbReference type="SUPFAM" id="SSF52972">
    <property type="entry name" value="ITPase-like"/>
    <property type="match status" value="1"/>
</dbReference>
<dbReference type="GeneID" id="37877165"/>
<evidence type="ECO:0000313" key="14">
    <source>
        <dbReference type="Proteomes" id="UP000263012"/>
    </source>
</evidence>
<dbReference type="Gene3D" id="3.90.950.10">
    <property type="match status" value="1"/>
</dbReference>
<evidence type="ECO:0000259" key="12">
    <source>
        <dbReference type="Pfam" id="PF01931"/>
    </source>
</evidence>
<dbReference type="GO" id="GO:0103023">
    <property type="term" value="F:ITPase activity"/>
    <property type="evidence" value="ECO:0007669"/>
    <property type="project" value="UniProtKB-EC"/>
</dbReference>
<dbReference type="PANTHER" id="PTHR34699">
    <property type="match status" value="1"/>
</dbReference>
<dbReference type="AlphaFoldDB" id="A0A343TH93"/>
<evidence type="ECO:0000256" key="4">
    <source>
        <dbReference type="ARBA" id="ARBA00022741"/>
    </source>
</evidence>
<dbReference type="NCBIfam" id="TIGR00258">
    <property type="entry name" value="inosine/xanthosine triphosphatase"/>
    <property type="match status" value="1"/>
</dbReference>
<dbReference type="PANTHER" id="PTHR34699:SF2">
    <property type="entry name" value="NON-CANONICAL PURINE NTP PHOSPHATASE_PRRC1 DOMAIN-CONTAINING PROTEIN"/>
    <property type="match status" value="1"/>
</dbReference>
<gene>
    <name evidence="13" type="ORF">AArcSl_0821</name>
</gene>
<evidence type="ECO:0000256" key="6">
    <source>
        <dbReference type="ARBA" id="ARBA00022842"/>
    </source>
</evidence>
<keyword evidence="5" id="KW-0378">Hydrolase</keyword>
<evidence type="ECO:0000256" key="10">
    <source>
        <dbReference type="ARBA" id="ARBA00048174"/>
    </source>
</evidence>
<dbReference type="InterPro" id="IPR050299">
    <property type="entry name" value="YjjX_NTPase"/>
</dbReference>
<dbReference type="GO" id="GO:0006772">
    <property type="term" value="P:thiamine metabolic process"/>
    <property type="evidence" value="ECO:0007669"/>
    <property type="project" value="TreeGrafter"/>
</dbReference>
<comment type="cofactor">
    <cofactor evidence="1">
        <name>Mn(2+)</name>
        <dbReference type="ChEBI" id="CHEBI:29035"/>
    </cofactor>
</comment>
<evidence type="ECO:0000256" key="3">
    <source>
        <dbReference type="ARBA" id="ARBA00022723"/>
    </source>
</evidence>
<dbReference type="GO" id="GO:0009117">
    <property type="term" value="P:nucleotide metabolic process"/>
    <property type="evidence" value="ECO:0007669"/>
    <property type="project" value="UniProtKB-KW"/>
</dbReference>
<comment type="catalytic activity">
    <reaction evidence="10">
        <text>ITP + H2O = IDP + phosphate + H(+)</text>
        <dbReference type="Rhea" id="RHEA:28330"/>
        <dbReference type="ChEBI" id="CHEBI:15377"/>
        <dbReference type="ChEBI" id="CHEBI:15378"/>
        <dbReference type="ChEBI" id="CHEBI:43474"/>
        <dbReference type="ChEBI" id="CHEBI:58280"/>
        <dbReference type="ChEBI" id="CHEBI:61402"/>
        <dbReference type="EC" id="3.6.1.73"/>
    </reaction>
</comment>
<keyword evidence="3" id="KW-0479">Metal-binding</keyword>
<evidence type="ECO:0000256" key="7">
    <source>
        <dbReference type="ARBA" id="ARBA00023080"/>
    </source>
</evidence>
<comment type="cofactor">
    <cofactor evidence="2">
        <name>Mg(2+)</name>
        <dbReference type="ChEBI" id="CHEBI:18420"/>
    </cofactor>
</comment>
<dbReference type="InterPro" id="IPR026533">
    <property type="entry name" value="NTPase/PRRC1"/>
</dbReference>
<evidence type="ECO:0000256" key="5">
    <source>
        <dbReference type="ARBA" id="ARBA00022801"/>
    </source>
</evidence>
<dbReference type="OrthoDB" id="52857at2157"/>
<keyword evidence="7" id="KW-0546">Nucleotide metabolism</keyword>
<dbReference type="EC" id="3.6.1.73" evidence="9"/>
<evidence type="ECO:0000256" key="2">
    <source>
        <dbReference type="ARBA" id="ARBA00001946"/>
    </source>
</evidence>
<evidence type="ECO:0000256" key="8">
    <source>
        <dbReference type="ARBA" id="ARBA00023211"/>
    </source>
</evidence>
<evidence type="ECO:0000313" key="13">
    <source>
        <dbReference type="EMBL" id="AUX08465.1"/>
    </source>
</evidence>
<dbReference type="RefSeq" id="WP_119815433.1">
    <property type="nucleotide sequence ID" value="NZ_CP025066.1"/>
</dbReference>
<dbReference type="FunFam" id="3.90.950.10:FF:000002">
    <property type="entry name" value="Inosine/xanthosine triphosphatase"/>
    <property type="match status" value="1"/>
</dbReference>
<dbReference type="GO" id="GO:0046872">
    <property type="term" value="F:metal ion binding"/>
    <property type="evidence" value="ECO:0007669"/>
    <property type="project" value="UniProtKB-KW"/>
</dbReference>
<comment type="catalytic activity">
    <reaction evidence="11">
        <text>XTP + H2O = XDP + phosphate + H(+)</text>
        <dbReference type="Rhea" id="RHEA:28406"/>
        <dbReference type="ChEBI" id="CHEBI:15377"/>
        <dbReference type="ChEBI" id="CHEBI:15378"/>
        <dbReference type="ChEBI" id="CHEBI:43474"/>
        <dbReference type="ChEBI" id="CHEBI:59884"/>
        <dbReference type="ChEBI" id="CHEBI:61314"/>
        <dbReference type="EC" id="3.6.1.73"/>
    </reaction>
</comment>
<feature type="domain" description="Non-canonical purine NTP phosphatase/PRRC1" evidence="12">
    <location>
        <begin position="6"/>
        <end position="183"/>
    </location>
</feature>
<name>A0A343TH93_9EURY</name>
<evidence type="ECO:0000256" key="1">
    <source>
        <dbReference type="ARBA" id="ARBA00001936"/>
    </source>
</evidence>
<reference evidence="14" key="1">
    <citation type="submission" date="2017-11" db="EMBL/GenBank/DDBJ databases">
        <title>Phenotypic and genomic properties of facultatively anaerobic sulfur-reducing natronoarchaea from hypersaline soda lakes.</title>
        <authorList>
            <person name="Sorokin D.Y."/>
            <person name="Kublanov I.V."/>
            <person name="Roman P."/>
            <person name="Sinninghe Damste J.S."/>
            <person name="Golyshin P.N."/>
            <person name="Rojo D."/>
            <person name="Ciordia S."/>
            <person name="Mena M.D.C."/>
            <person name="Ferrer M."/>
            <person name="Messina E."/>
            <person name="Smedile F."/>
            <person name="La Spada G."/>
            <person name="La Cono V."/>
            <person name="Yakimov M.M."/>
        </authorList>
    </citation>
    <scope>NUCLEOTIDE SEQUENCE [LARGE SCALE GENOMIC DNA]</scope>
    <source>
        <strain evidence="14">AArc-Sl</strain>
    </source>
</reference>
<dbReference type="Pfam" id="PF01931">
    <property type="entry name" value="NTPase_I-T"/>
    <property type="match status" value="1"/>
</dbReference>
<dbReference type="EMBL" id="CP025066">
    <property type="protein sequence ID" value="AUX08465.1"/>
    <property type="molecule type" value="Genomic_DNA"/>
</dbReference>
<dbReference type="KEGG" id="hdf:AArcSl_0821"/>
<dbReference type="InterPro" id="IPR002786">
    <property type="entry name" value="Non_canon_purine_NTPase"/>
</dbReference>
<sequence>MRVAVGSTNPVKRRAVQLAIESDADDFGDGADVEPVEVDSGVDEQPTGHAETCTGAEVRAERAYATGKYDLGVGIEGGVATFSGRDHVSRERIVGRDGRFLVMWAAVTDGDRVGVAAGPSIALPARIVDRIDAGEELGPVMDDVLGTSEIAKKQGAAGVFTGGRIDRAEALSQAVAGALGPFVCSLYE</sequence>
<evidence type="ECO:0000256" key="11">
    <source>
        <dbReference type="ARBA" id="ARBA00048781"/>
    </source>
</evidence>
<evidence type="ECO:0000256" key="9">
    <source>
        <dbReference type="ARBA" id="ARBA00038901"/>
    </source>
</evidence>
<accession>A0A343TH93</accession>
<dbReference type="GO" id="GO:0000166">
    <property type="term" value="F:nucleotide binding"/>
    <property type="evidence" value="ECO:0007669"/>
    <property type="project" value="UniProtKB-KW"/>
</dbReference>